<keyword evidence="5 7" id="KW-1133">Transmembrane helix</keyword>
<dbReference type="GO" id="GO:0016020">
    <property type="term" value="C:membrane"/>
    <property type="evidence" value="ECO:0007669"/>
    <property type="project" value="UniProtKB-SubCell"/>
</dbReference>
<feature type="transmembrane region" description="Helical" evidence="7">
    <location>
        <begin position="124"/>
        <end position="157"/>
    </location>
</feature>
<feature type="transmembrane region" description="Helical" evidence="7">
    <location>
        <begin position="69"/>
        <end position="90"/>
    </location>
</feature>
<name>A0ABD4T9E3_9CYAN</name>
<keyword evidence="9" id="KW-1185">Reference proteome</keyword>
<evidence type="ECO:0000313" key="8">
    <source>
        <dbReference type="EMBL" id="MCM1985069.1"/>
    </source>
</evidence>
<evidence type="ECO:0000256" key="5">
    <source>
        <dbReference type="ARBA" id="ARBA00022989"/>
    </source>
</evidence>
<dbReference type="EC" id="2.5.1.115" evidence="8"/>
<feature type="transmembrane region" description="Helical" evidence="7">
    <location>
        <begin position="285"/>
        <end position="307"/>
    </location>
</feature>
<feature type="transmembrane region" description="Helical" evidence="7">
    <location>
        <begin position="169"/>
        <end position="192"/>
    </location>
</feature>
<dbReference type="CDD" id="cd13960">
    <property type="entry name" value="PT_UbiA_HPT1"/>
    <property type="match status" value="1"/>
</dbReference>
<dbReference type="GO" id="GO:0010176">
    <property type="term" value="F:homogentisate phytyltransferase activity"/>
    <property type="evidence" value="ECO:0007669"/>
    <property type="project" value="UniProtKB-EC"/>
</dbReference>
<evidence type="ECO:0000256" key="4">
    <source>
        <dbReference type="ARBA" id="ARBA00022692"/>
    </source>
</evidence>
<dbReference type="NCBIfam" id="NF009525">
    <property type="entry name" value="PRK12887.1"/>
    <property type="match status" value="1"/>
</dbReference>
<comment type="similarity">
    <text evidence="2">Belongs to the UbiA prenyltransferase family.</text>
</comment>
<dbReference type="InterPro" id="IPR044878">
    <property type="entry name" value="UbiA_sf"/>
</dbReference>
<feature type="transmembrane region" description="Helical" evidence="7">
    <location>
        <begin position="33"/>
        <end position="57"/>
    </location>
</feature>
<dbReference type="PANTHER" id="PTHR43009:SF7">
    <property type="entry name" value="HOMOGENTISATE GERANYLGERANYLTRANSFERASE, CHLOROPLASTIC"/>
    <property type="match status" value="1"/>
</dbReference>
<evidence type="ECO:0000313" key="9">
    <source>
        <dbReference type="Proteomes" id="UP000031561"/>
    </source>
</evidence>
<evidence type="ECO:0000256" key="2">
    <source>
        <dbReference type="ARBA" id="ARBA00005985"/>
    </source>
</evidence>
<accession>A0ABD4T9E3</accession>
<dbReference type="RefSeq" id="WP_166277785.1">
    <property type="nucleotide sequence ID" value="NZ_JTHE03000109.1"/>
</dbReference>
<evidence type="ECO:0000256" key="6">
    <source>
        <dbReference type="ARBA" id="ARBA00023136"/>
    </source>
</evidence>
<feature type="transmembrane region" description="Helical" evidence="7">
    <location>
        <begin position="254"/>
        <end position="279"/>
    </location>
</feature>
<comment type="caution">
    <text evidence="8">The sequence shown here is derived from an EMBL/GenBank/DDBJ whole genome shotgun (WGS) entry which is preliminary data.</text>
</comment>
<keyword evidence="3 8" id="KW-0808">Transferase</keyword>
<dbReference type="AlphaFoldDB" id="A0ABD4T9E3"/>
<comment type="subcellular location">
    <subcellularLocation>
        <location evidence="1">Membrane</location>
        <topology evidence="1">Multi-pass membrane protein</topology>
    </subcellularLocation>
</comment>
<dbReference type="InterPro" id="IPR000537">
    <property type="entry name" value="UbiA_prenyltransferase"/>
</dbReference>
<gene>
    <name evidence="8" type="ORF">QQ91_0019800</name>
</gene>
<dbReference type="Gene3D" id="1.10.357.140">
    <property type="entry name" value="UbiA prenyltransferase"/>
    <property type="match status" value="1"/>
</dbReference>
<dbReference type="EMBL" id="JTHE03000109">
    <property type="protein sequence ID" value="MCM1985069.1"/>
    <property type="molecule type" value="Genomic_DNA"/>
</dbReference>
<evidence type="ECO:0000256" key="3">
    <source>
        <dbReference type="ARBA" id="ARBA00022679"/>
    </source>
</evidence>
<evidence type="ECO:0000256" key="1">
    <source>
        <dbReference type="ARBA" id="ARBA00004141"/>
    </source>
</evidence>
<protein>
    <submittedName>
        <fullName evidence="8">Homogentisate phytyltransferase</fullName>
        <ecNumber evidence="8">2.5.1.115</ecNumber>
    </submittedName>
</protein>
<reference evidence="8 9" key="1">
    <citation type="journal article" date="2015" name="Genome Announc.">
        <title>Draft Genome Sequence of Filamentous Marine Cyanobacterium Lyngbya confervoides Strain BDU141951.</title>
        <authorList>
            <person name="Chandrababunaidu M.M."/>
            <person name="Sen D."/>
            <person name="Tripathy S."/>
        </authorList>
    </citation>
    <scope>NUCLEOTIDE SEQUENCE [LARGE SCALE GENOMIC DNA]</scope>
    <source>
        <strain evidence="8 9">BDU141951</strain>
    </source>
</reference>
<dbReference type="InterPro" id="IPR044502">
    <property type="entry name" value="AtHST-like"/>
</dbReference>
<organism evidence="8 9">
    <name type="scientific">Lyngbya confervoides BDU141951</name>
    <dbReference type="NCBI Taxonomy" id="1574623"/>
    <lineage>
        <taxon>Bacteria</taxon>
        <taxon>Bacillati</taxon>
        <taxon>Cyanobacteriota</taxon>
        <taxon>Cyanophyceae</taxon>
        <taxon>Oscillatoriophycideae</taxon>
        <taxon>Oscillatoriales</taxon>
        <taxon>Microcoleaceae</taxon>
        <taxon>Lyngbya</taxon>
    </lineage>
</organism>
<evidence type="ECO:0000256" key="7">
    <source>
        <dbReference type="SAM" id="Phobius"/>
    </source>
</evidence>
<dbReference type="Pfam" id="PF01040">
    <property type="entry name" value="UbiA"/>
    <property type="match status" value="1"/>
</dbReference>
<dbReference type="PANTHER" id="PTHR43009">
    <property type="entry name" value="HOMOGENTISATE SOLANESYLTRANSFERASE, CHLOROPLASTIC"/>
    <property type="match status" value="1"/>
</dbReference>
<feature type="transmembrane region" description="Helical" evidence="7">
    <location>
        <begin position="319"/>
        <end position="337"/>
    </location>
</feature>
<feature type="transmembrane region" description="Helical" evidence="7">
    <location>
        <begin position="212"/>
        <end position="233"/>
    </location>
</feature>
<dbReference type="Proteomes" id="UP000031561">
    <property type="component" value="Unassembled WGS sequence"/>
</dbReference>
<sequence length="338" mass="37400">MTLKSKPPEGSRPVSALGPWLRSLWSFSRPHTIIGTSLSVVGLAVMALALTPSLPAWTPALSEGPPWTLNVMLLAIGSALIPSLCANVYIVGLNQLTDIDIDRINKPQLPLASGQFSPREGRWIVLILGGLALLMAMVQGPILLGTVLLSMVIGTVYSLPPFRLKRFPFWAALCIFGVRGLVINLGFFVHFRQQIQSASAPWDWSPDLPPELWALTLFVVLFALAIALFKDIPDAEGDRQFQIRTLTVRLGPEFVFGLSRWVLTLSYGLLVGLTLGGLLPSVQTLFLVVVHLGLLGIMWGMSFQVDLRERSQISRFYQLVWRLFFFEYILFPLACVMG</sequence>
<keyword evidence="6 7" id="KW-0472">Membrane</keyword>
<keyword evidence="4 7" id="KW-0812">Transmembrane</keyword>
<proteinExistence type="inferred from homology"/>